<feature type="compositionally biased region" description="Low complexity" evidence="1">
    <location>
        <begin position="398"/>
        <end position="417"/>
    </location>
</feature>
<accession>A0A1Y2HEQ5</accession>
<reference evidence="3 4" key="1">
    <citation type="submission" date="2016-07" db="EMBL/GenBank/DDBJ databases">
        <title>Pervasive Adenine N6-methylation of Active Genes in Fungi.</title>
        <authorList>
            <consortium name="DOE Joint Genome Institute"/>
            <person name="Mondo S.J."/>
            <person name="Dannebaum R.O."/>
            <person name="Kuo R.C."/>
            <person name="Labutti K."/>
            <person name="Haridas S."/>
            <person name="Kuo A."/>
            <person name="Salamov A."/>
            <person name="Ahrendt S.R."/>
            <person name="Lipzen A."/>
            <person name="Sullivan W."/>
            <person name="Andreopoulos W.B."/>
            <person name="Clum A."/>
            <person name="Lindquist E."/>
            <person name="Daum C."/>
            <person name="Ramamoorthy G.K."/>
            <person name="Gryganskyi A."/>
            <person name="Culley D."/>
            <person name="Magnuson J.K."/>
            <person name="James T.Y."/>
            <person name="O'Malley M.A."/>
            <person name="Stajich J.E."/>
            <person name="Spatafora J.W."/>
            <person name="Visel A."/>
            <person name="Grigoriev I.V."/>
        </authorList>
    </citation>
    <scope>NUCLEOTIDE SEQUENCE [LARGE SCALE GENOMIC DNA]</scope>
    <source>
        <strain evidence="3 4">PL171</strain>
    </source>
</reference>
<evidence type="ECO:0000313" key="3">
    <source>
        <dbReference type="EMBL" id="ORZ33029.1"/>
    </source>
</evidence>
<sequence length="596" mass="62059">MWSNQLILPQLFARSRPAHCSRQQLTLPKPTHLHATQSPTETPRNAPPKAILPRNVSVTPSHQGTGKASSARADVTPLAPANLYAYGPVDNDSDNDDNDIGNVLFNAHGHMPTTVTVAAASAKDMPPPDYYGTISTPATATPSETAGLVVNHHHYHHYPALNSPTSTTFSSPSPSPSPASCTTALASFAKRTLLCFTRAVAICCCFAILTILLAALTAGSMVHFAPGRLPGLSGDPAATVVDGVEWPCGGSTGVDPIHALRQQWIVSAPEALKVNVSGIASGAVRYAGFDVDPDFAVAGSKVIVDVSVHVSHERLIPLVAAHGDTSTGSVKVETPESHDMSRIFRECVIASVNVSMVHSTSSSSSRSSNALVALKSLQVDTVNLNHYLSSMALRRRSPASSSAQSSSSRSISTKATSQTKWTGLDSLAITTTNGHIQLTPSGPWSIHSSLSLTTTNGNIDLAGPLKFAGPRLDALSTNGNLHLRAMLVHSPLALPLATSLTSISVVTTNGNIDLGVADLVPAARVTASATNGNVLVTAGPDAALDSVKLRAATALGNAQVASRAAGWPRKAVKGNGWMGGVAELVLRKVNQEEARK</sequence>
<evidence type="ECO:0000256" key="1">
    <source>
        <dbReference type="SAM" id="MobiDB-lite"/>
    </source>
</evidence>
<comment type="caution">
    <text evidence="3">The sequence shown here is derived from an EMBL/GenBank/DDBJ whole genome shotgun (WGS) entry which is preliminary data.</text>
</comment>
<evidence type="ECO:0008006" key="5">
    <source>
        <dbReference type="Google" id="ProtNLM"/>
    </source>
</evidence>
<keyword evidence="2" id="KW-0472">Membrane</keyword>
<gene>
    <name evidence="3" type="ORF">BCR44DRAFT_1535550</name>
</gene>
<feature type="region of interest" description="Disordered" evidence="1">
    <location>
        <begin position="19"/>
        <end position="72"/>
    </location>
</feature>
<feature type="transmembrane region" description="Helical" evidence="2">
    <location>
        <begin position="199"/>
        <end position="222"/>
    </location>
</feature>
<proteinExistence type="predicted"/>
<keyword evidence="4" id="KW-1185">Reference proteome</keyword>
<dbReference type="EMBL" id="MCFL01000039">
    <property type="protein sequence ID" value="ORZ33029.1"/>
    <property type="molecule type" value="Genomic_DNA"/>
</dbReference>
<dbReference type="Proteomes" id="UP000193411">
    <property type="component" value="Unassembled WGS sequence"/>
</dbReference>
<keyword evidence="2" id="KW-0812">Transmembrane</keyword>
<evidence type="ECO:0000313" key="4">
    <source>
        <dbReference type="Proteomes" id="UP000193411"/>
    </source>
</evidence>
<organism evidence="3 4">
    <name type="scientific">Catenaria anguillulae PL171</name>
    <dbReference type="NCBI Taxonomy" id="765915"/>
    <lineage>
        <taxon>Eukaryota</taxon>
        <taxon>Fungi</taxon>
        <taxon>Fungi incertae sedis</taxon>
        <taxon>Blastocladiomycota</taxon>
        <taxon>Blastocladiomycetes</taxon>
        <taxon>Blastocladiales</taxon>
        <taxon>Catenariaceae</taxon>
        <taxon>Catenaria</taxon>
    </lineage>
</organism>
<protein>
    <recommendedName>
        <fullName evidence="5">Adhesin domain-containing protein</fullName>
    </recommendedName>
</protein>
<feature type="compositionally biased region" description="Polar residues" evidence="1">
    <location>
        <begin position="34"/>
        <end position="43"/>
    </location>
</feature>
<keyword evidence="2" id="KW-1133">Transmembrane helix</keyword>
<dbReference type="AlphaFoldDB" id="A0A1Y2HEQ5"/>
<feature type="compositionally biased region" description="Polar residues" evidence="1">
    <location>
        <begin position="56"/>
        <end position="68"/>
    </location>
</feature>
<evidence type="ECO:0000256" key="2">
    <source>
        <dbReference type="SAM" id="Phobius"/>
    </source>
</evidence>
<name>A0A1Y2HEQ5_9FUNG</name>
<feature type="region of interest" description="Disordered" evidence="1">
    <location>
        <begin position="395"/>
        <end position="417"/>
    </location>
</feature>